<comment type="subcellular location">
    <subcellularLocation>
        <location evidence="1">Bacterial flagellum</location>
    </subcellularLocation>
</comment>
<protein>
    <submittedName>
        <fullName evidence="6">Flagellar hook-associated protein FlgL</fullName>
    </submittedName>
</protein>
<dbReference type="Gene3D" id="1.20.1330.10">
    <property type="entry name" value="f41 fragment of flagellin, N-terminal domain"/>
    <property type="match status" value="2"/>
</dbReference>
<reference evidence="6" key="1">
    <citation type="submission" date="2022-12" db="EMBL/GenBank/DDBJ databases">
        <authorList>
            <person name="Wang J."/>
        </authorList>
    </citation>
    <scope>NUCLEOTIDE SEQUENCE</scope>
    <source>
        <strain evidence="6">HY-42-06</strain>
    </source>
</reference>
<keyword evidence="6" id="KW-0969">Cilium</keyword>
<keyword evidence="3" id="KW-0975">Bacterial flagellum</keyword>
<keyword evidence="6" id="KW-0966">Cell projection</keyword>
<dbReference type="SUPFAM" id="SSF64518">
    <property type="entry name" value="Phase 1 flagellin"/>
    <property type="match status" value="1"/>
</dbReference>
<dbReference type="EMBL" id="JAPQES010000002">
    <property type="protein sequence ID" value="MCY6370424.1"/>
    <property type="molecule type" value="Genomic_DNA"/>
</dbReference>
<keyword evidence="6" id="KW-0282">Flagellum</keyword>
<comment type="similarity">
    <text evidence="2">Belongs to the bacterial flagellin family.</text>
</comment>
<dbReference type="InterPro" id="IPR046358">
    <property type="entry name" value="Flagellin_C"/>
</dbReference>
<evidence type="ECO:0000256" key="2">
    <source>
        <dbReference type="ARBA" id="ARBA00005709"/>
    </source>
</evidence>
<dbReference type="PANTHER" id="PTHR42792:SF1">
    <property type="entry name" value="FLAGELLAR HOOK-ASSOCIATED PROTEIN 3"/>
    <property type="match status" value="1"/>
</dbReference>
<comment type="caution">
    <text evidence="6">The sequence shown here is derived from an EMBL/GenBank/DDBJ whole genome shotgun (WGS) entry which is preliminary data.</text>
</comment>
<evidence type="ECO:0000259" key="4">
    <source>
        <dbReference type="Pfam" id="PF00669"/>
    </source>
</evidence>
<evidence type="ECO:0000313" key="6">
    <source>
        <dbReference type="EMBL" id="MCY6370424.1"/>
    </source>
</evidence>
<sequence>MRVTNKMLSNSFLADMRTNLEYMKKLQQQMTSGKEIRKPSDDPFKVARSMQLHTDINTNKQYNENINDTINWLDTTDTAVGQVGDVLQRVRELLISAGNAGYSSNERRAIKDEINEKIGEVSQILNTSFDGKYIFGGTRGTTKPVDVIGGSSFGNAASTEKIIIDKDQKIANTIVSDKGQLKQQLDIKVKFKPSGSTVETEKTISIAKDTEINSLSDLASKINEQIDKDNDLKDKIKVVPNMADNNLMFVNINEAGGEDPSNNYFKISATGDIKISAGSDTAKFSTNNTSNARLVYHKKSGGELVDGPEYNQIQCKLKVQISQGVSMDYNVTASEILEFKNSKGDSLDLRDIFNNITNHLDGKNDDGVTVDTDAIKELVNGDLQKLTDAMNNLLKIRSEVGAKQNRMDSAKDRNVDSNFNMTEILSKIEDIDITEKTMEYATMQTVYLASLQTSAKVLQPSLMDYLR</sequence>
<dbReference type="PANTHER" id="PTHR42792">
    <property type="entry name" value="FLAGELLIN"/>
    <property type="match status" value="1"/>
</dbReference>
<name>A0ABT4CR01_9CLOT</name>
<gene>
    <name evidence="6" type="primary">flgL</name>
    <name evidence="6" type="ORF">OXH55_07225</name>
</gene>
<feature type="domain" description="Flagellin C-terminal" evidence="5">
    <location>
        <begin position="383"/>
        <end position="466"/>
    </location>
</feature>
<evidence type="ECO:0000259" key="5">
    <source>
        <dbReference type="Pfam" id="PF00700"/>
    </source>
</evidence>
<feature type="domain" description="Flagellin N-terminal" evidence="4">
    <location>
        <begin position="5"/>
        <end position="138"/>
    </location>
</feature>
<dbReference type="RefSeq" id="WP_268049165.1">
    <property type="nucleotide sequence ID" value="NZ_JAPQES010000002.1"/>
</dbReference>
<evidence type="ECO:0000256" key="3">
    <source>
        <dbReference type="ARBA" id="ARBA00023143"/>
    </source>
</evidence>
<dbReference type="Pfam" id="PF00669">
    <property type="entry name" value="Flagellin_N"/>
    <property type="match status" value="1"/>
</dbReference>
<dbReference type="NCBIfam" id="TIGR02550">
    <property type="entry name" value="flagell_flgL"/>
    <property type="match status" value="1"/>
</dbReference>
<evidence type="ECO:0000256" key="1">
    <source>
        <dbReference type="ARBA" id="ARBA00004365"/>
    </source>
</evidence>
<accession>A0ABT4CR01</accession>
<keyword evidence="7" id="KW-1185">Reference proteome</keyword>
<dbReference type="InterPro" id="IPR013384">
    <property type="entry name" value="Flagell_FlgL"/>
</dbReference>
<organism evidence="6 7">
    <name type="scientific">Clostridium ganghwense</name>
    <dbReference type="NCBI Taxonomy" id="312089"/>
    <lineage>
        <taxon>Bacteria</taxon>
        <taxon>Bacillati</taxon>
        <taxon>Bacillota</taxon>
        <taxon>Clostridia</taxon>
        <taxon>Eubacteriales</taxon>
        <taxon>Clostridiaceae</taxon>
        <taxon>Clostridium</taxon>
    </lineage>
</organism>
<dbReference type="InterPro" id="IPR001492">
    <property type="entry name" value="Flagellin"/>
</dbReference>
<dbReference type="InterPro" id="IPR001029">
    <property type="entry name" value="Flagellin_N"/>
</dbReference>
<proteinExistence type="inferred from homology"/>
<dbReference type="Pfam" id="PF00700">
    <property type="entry name" value="Flagellin_C"/>
    <property type="match status" value="1"/>
</dbReference>
<dbReference type="Proteomes" id="UP001079657">
    <property type="component" value="Unassembled WGS sequence"/>
</dbReference>
<evidence type="ECO:0000313" key="7">
    <source>
        <dbReference type="Proteomes" id="UP001079657"/>
    </source>
</evidence>